<feature type="transmembrane region" description="Helical" evidence="6">
    <location>
        <begin position="430"/>
        <end position="453"/>
    </location>
</feature>
<organism evidence="9 10">
    <name type="scientific">Spirosoma oryzae</name>
    <dbReference type="NCBI Taxonomy" id="1469603"/>
    <lineage>
        <taxon>Bacteria</taxon>
        <taxon>Pseudomonadati</taxon>
        <taxon>Bacteroidota</taxon>
        <taxon>Cytophagia</taxon>
        <taxon>Cytophagales</taxon>
        <taxon>Cytophagaceae</taxon>
        <taxon>Spirosoma</taxon>
    </lineage>
</organism>
<protein>
    <submittedName>
        <fullName evidence="9">Putative permease</fullName>
    </submittedName>
</protein>
<feature type="transmembrane region" description="Helical" evidence="6">
    <location>
        <begin position="291"/>
        <end position="314"/>
    </location>
</feature>
<comment type="caution">
    <text evidence="9">The sequence shown here is derived from an EMBL/GenBank/DDBJ whole genome shotgun (WGS) entry which is preliminary data.</text>
</comment>
<comment type="subcellular location">
    <subcellularLocation>
        <location evidence="1">Cell membrane</location>
        <topology evidence="1">Multi-pass membrane protein</topology>
    </subcellularLocation>
</comment>
<evidence type="ECO:0000256" key="3">
    <source>
        <dbReference type="ARBA" id="ARBA00022692"/>
    </source>
</evidence>
<reference evidence="9 10" key="1">
    <citation type="submission" date="2018-03" db="EMBL/GenBank/DDBJ databases">
        <title>Genomic Encyclopedia of Archaeal and Bacterial Type Strains, Phase II (KMG-II): from individual species to whole genera.</title>
        <authorList>
            <person name="Goeker M."/>
        </authorList>
    </citation>
    <scope>NUCLEOTIDE SEQUENCE [LARGE SCALE GENOMIC DNA]</scope>
    <source>
        <strain evidence="9 10">DSM 28354</strain>
    </source>
</reference>
<feature type="transmembrane region" description="Helical" evidence="6">
    <location>
        <begin position="718"/>
        <end position="748"/>
    </location>
</feature>
<feature type="transmembrane region" description="Helical" evidence="6">
    <location>
        <begin position="386"/>
        <end position="409"/>
    </location>
</feature>
<evidence type="ECO:0000256" key="1">
    <source>
        <dbReference type="ARBA" id="ARBA00004651"/>
    </source>
</evidence>
<dbReference type="PANTHER" id="PTHR30572:SF18">
    <property type="entry name" value="ABC-TYPE MACROLIDE FAMILY EXPORT SYSTEM PERMEASE COMPONENT 2"/>
    <property type="match status" value="1"/>
</dbReference>
<dbReference type="InterPro" id="IPR025857">
    <property type="entry name" value="MacB_PCD"/>
</dbReference>
<feature type="domain" description="MacB-like periplasmic core" evidence="8">
    <location>
        <begin position="20"/>
        <end position="240"/>
    </location>
</feature>
<feature type="transmembrane region" description="Helical" evidence="6">
    <location>
        <begin position="682"/>
        <end position="706"/>
    </location>
</feature>
<keyword evidence="10" id="KW-1185">Reference proteome</keyword>
<evidence type="ECO:0000313" key="10">
    <source>
        <dbReference type="Proteomes" id="UP000238375"/>
    </source>
</evidence>
<feature type="transmembrane region" description="Helical" evidence="6">
    <location>
        <begin position="343"/>
        <end position="366"/>
    </location>
</feature>
<dbReference type="GO" id="GO:0005886">
    <property type="term" value="C:plasma membrane"/>
    <property type="evidence" value="ECO:0007669"/>
    <property type="project" value="UniProtKB-SubCell"/>
</dbReference>
<evidence type="ECO:0000256" key="6">
    <source>
        <dbReference type="SAM" id="Phobius"/>
    </source>
</evidence>
<dbReference type="PANTHER" id="PTHR30572">
    <property type="entry name" value="MEMBRANE COMPONENT OF TRANSPORTER-RELATED"/>
    <property type="match status" value="1"/>
</dbReference>
<feature type="transmembrane region" description="Helical" evidence="6">
    <location>
        <begin position="21"/>
        <end position="43"/>
    </location>
</feature>
<sequence>MLRNYLKIAFRTLWKNRTHTLINLVGLSVAFGTCILLFLTATFELSYDRFHADASRIYRLNFLDTQRDGTPDRGPIMPYPISPAIRTEFPEVEGVTRWFDQSASVRWQDKTFGEDVRRVDADFLTMFSFPMLQGKASTAMQGISDIVISGKMAKAVFGSVSPMGKTVQLRLGDQWKPFTVTGVAGDSPENSSLQFDALISSQNQDDYQAYKDKWDHGNHTVFIKLKSGVTPASLQPRLQALMNKYFAGDIAERTKQGYPKNELGFQRSLLLQPLTDIHFDQSMGGNTTSRVYIYSLLVIGLFILVIACINFVNLTIAQSITRAREVGVRKSLGAQRSQLFGQIWGETVLLSGTALLLGLGMAYVLLPTFNKLFRSHLSIQNFLTPNVLLVTGLGFLLITLLAGGYPSWFVTRFSAVEVLKGKVKVSKPGVLRNTLIITQFAIACLLIVCTLIMRQQVTYLQQRPMGLNKEQVISVPVGGDVNGTTFLRQMRERLANQPNVVAVTGTGVNIGAGLDGSSSRMTYGFNYNKREISCDWLRVDFDYLKTLGIKLKAGREFSPSYSTDSTAAILVSESLAKQLGEANPIGKYIEPDSGRKYQIVGVFADFNLYSLHKKAEPIALQMLPDNAINYVLVRVNPQNLTGAMETVKAAWKEIDPKHEFIGSFVDENVERWYKKEQRLSTIFSSAAGIAILLSCMGLFAVALISIEQRTKEIGVRKVLGASVASIVTLLAGDFLKLVLIAIVVASPLAWYAMNQWLGDFAYRIDMPWWVFILSGLLAVLIAFATISFRSVKAALMNPVKSLRSE</sequence>
<keyword evidence="5 6" id="KW-0472">Membrane</keyword>
<accession>A0A2T0T5Y8</accession>
<dbReference type="Proteomes" id="UP000238375">
    <property type="component" value="Unassembled WGS sequence"/>
</dbReference>
<evidence type="ECO:0000259" key="7">
    <source>
        <dbReference type="Pfam" id="PF02687"/>
    </source>
</evidence>
<dbReference type="GO" id="GO:0022857">
    <property type="term" value="F:transmembrane transporter activity"/>
    <property type="evidence" value="ECO:0007669"/>
    <property type="project" value="TreeGrafter"/>
</dbReference>
<dbReference type="Pfam" id="PF02687">
    <property type="entry name" value="FtsX"/>
    <property type="match status" value="2"/>
</dbReference>
<evidence type="ECO:0000256" key="4">
    <source>
        <dbReference type="ARBA" id="ARBA00022989"/>
    </source>
</evidence>
<feature type="domain" description="ABC3 transporter permease C-terminal" evidence="7">
    <location>
        <begin position="686"/>
        <end position="790"/>
    </location>
</feature>
<dbReference type="AlphaFoldDB" id="A0A2T0T5Y8"/>
<name>A0A2T0T5Y8_9BACT</name>
<dbReference type="InterPro" id="IPR050250">
    <property type="entry name" value="Macrolide_Exporter_MacB"/>
</dbReference>
<keyword evidence="3 6" id="KW-0812">Transmembrane</keyword>
<keyword evidence="2" id="KW-1003">Cell membrane</keyword>
<dbReference type="InterPro" id="IPR003838">
    <property type="entry name" value="ABC3_permease_C"/>
</dbReference>
<dbReference type="RefSeq" id="WP_106137495.1">
    <property type="nucleotide sequence ID" value="NZ_PVTE01000006.1"/>
</dbReference>
<dbReference type="Pfam" id="PF12704">
    <property type="entry name" value="MacB_PCD"/>
    <property type="match status" value="2"/>
</dbReference>
<evidence type="ECO:0000313" key="9">
    <source>
        <dbReference type="EMBL" id="PRY41076.1"/>
    </source>
</evidence>
<feature type="domain" description="MacB-like periplasmic core" evidence="8">
    <location>
        <begin position="467"/>
        <end position="608"/>
    </location>
</feature>
<keyword evidence="4 6" id="KW-1133">Transmembrane helix</keyword>
<evidence type="ECO:0000256" key="2">
    <source>
        <dbReference type="ARBA" id="ARBA00022475"/>
    </source>
</evidence>
<feature type="transmembrane region" description="Helical" evidence="6">
    <location>
        <begin position="768"/>
        <end position="788"/>
    </location>
</feature>
<feature type="domain" description="ABC3 transporter permease C-terminal" evidence="7">
    <location>
        <begin position="298"/>
        <end position="413"/>
    </location>
</feature>
<evidence type="ECO:0000256" key="5">
    <source>
        <dbReference type="ARBA" id="ARBA00023136"/>
    </source>
</evidence>
<dbReference type="EMBL" id="PVTE01000006">
    <property type="protein sequence ID" value="PRY41076.1"/>
    <property type="molecule type" value="Genomic_DNA"/>
</dbReference>
<gene>
    <name evidence="9" type="ORF">CLV58_106263</name>
</gene>
<proteinExistence type="predicted"/>
<evidence type="ECO:0000259" key="8">
    <source>
        <dbReference type="Pfam" id="PF12704"/>
    </source>
</evidence>
<dbReference type="OrthoDB" id="5933722at2"/>